<protein>
    <submittedName>
        <fullName evidence="6">Uncharacterized protein</fullName>
    </submittedName>
</protein>
<keyword evidence="2 5" id="KW-0479">Metal-binding</keyword>
<evidence type="ECO:0000256" key="2">
    <source>
        <dbReference type="ARBA" id="ARBA00022723"/>
    </source>
</evidence>
<evidence type="ECO:0000256" key="3">
    <source>
        <dbReference type="ARBA" id="ARBA00022964"/>
    </source>
</evidence>
<dbReference type="AlphaFoldDB" id="A0AA39TBK1"/>
<proteinExistence type="inferred from homology"/>
<gene>
    <name evidence="6" type="ORF">LWI29_004932</name>
</gene>
<dbReference type="GO" id="GO:0046872">
    <property type="term" value="F:metal ion binding"/>
    <property type="evidence" value="ECO:0007669"/>
    <property type="project" value="UniProtKB-KW"/>
</dbReference>
<evidence type="ECO:0000256" key="5">
    <source>
        <dbReference type="PIRSR" id="PIRSR604294-1"/>
    </source>
</evidence>
<reference evidence="6" key="1">
    <citation type="journal article" date="2022" name="Plant J.">
        <title>Strategies of tolerance reflected in two North American maple genomes.</title>
        <authorList>
            <person name="McEvoy S.L."/>
            <person name="Sezen U.U."/>
            <person name="Trouern-Trend A."/>
            <person name="McMahon S.M."/>
            <person name="Schaberg P.G."/>
            <person name="Yang J."/>
            <person name="Wegrzyn J.L."/>
            <person name="Swenson N.G."/>
        </authorList>
    </citation>
    <scope>NUCLEOTIDE SEQUENCE</scope>
    <source>
        <strain evidence="6">NS2018</strain>
    </source>
</reference>
<comment type="similarity">
    <text evidence="1">Belongs to the carotenoid oxygenase family.</text>
</comment>
<dbReference type="InterPro" id="IPR004294">
    <property type="entry name" value="Carotenoid_Oase"/>
</dbReference>
<keyword evidence="7" id="KW-1185">Reference proteome</keyword>
<dbReference type="Pfam" id="PF03055">
    <property type="entry name" value="RPE65"/>
    <property type="match status" value="2"/>
</dbReference>
<organism evidence="6 7">
    <name type="scientific">Acer saccharum</name>
    <name type="common">Sugar maple</name>
    <dbReference type="NCBI Taxonomy" id="4024"/>
    <lineage>
        <taxon>Eukaryota</taxon>
        <taxon>Viridiplantae</taxon>
        <taxon>Streptophyta</taxon>
        <taxon>Embryophyta</taxon>
        <taxon>Tracheophyta</taxon>
        <taxon>Spermatophyta</taxon>
        <taxon>Magnoliopsida</taxon>
        <taxon>eudicotyledons</taxon>
        <taxon>Gunneridae</taxon>
        <taxon>Pentapetalae</taxon>
        <taxon>rosids</taxon>
        <taxon>malvids</taxon>
        <taxon>Sapindales</taxon>
        <taxon>Sapindaceae</taxon>
        <taxon>Hippocastanoideae</taxon>
        <taxon>Acereae</taxon>
        <taxon>Acer</taxon>
    </lineage>
</organism>
<keyword evidence="3" id="KW-0223">Dioxygenase</keyword>
<dbReference type="Proteomes" id="UP001168877">
    <property type="component" value="Unassembled WGS sequence"/>
</dbReference>
<dbReference type="PANTHER" id="PTHR10543">
    <property type="entry name" value="BETA-CAROTENE DIOXYGENASE"/>
    <property type="match status" value="1"/>
</dbReference>
<comment type="cofactor">
    <cofactor evidence="5">
        <name>Fe(2+)</name>
        <dbReference type="ChEBI" id="CHEBI:29033"/>
    </cofactor>
    <text evidence="5">Binds 1 Fe(2+) ion per subunit.</text>
</comment>
<dbReference type="EMBL" id="JAUESC010000002">
    <property type="protein sequence ID" value="KAK0603434.1"/>
    <property type="molecule type" value="Genomic_DNA"/>
</dbReference>
<evidence type="ECO:0000256" key="4">
    <source>
        <dbReference type="ARBA" id="ARBA00023004"/>
    </source>
</evidence>
<name>A0AA39TBK1_ACESA</name>
<dbReference type="PANTHER" id="PTHR10543:SF37">
    <property type="entry name" value="CAROTENOID CLEAVAGE DIOXYGENASE 7, CHLOROPLASTIC"/>
    <property type="match status" value="1"/>
</dbReference>
<keyword evidence="4 5" id="KW-0408">Iron</keyword>
<evidence type="ECO:0000313" key="7">
    <source>
        <dbReference type="Proteomes" id="UP001168877"/>
    </source>
</evidence>
<evidence type="ECO:0000313" key="6">
    <source>
        <dbReference type="EMBL" id="KAK0603434.1"/>
    </source>
</evidence>
<sequence length="297" mass="32845">MKNLANTSVVKWGGRLLCLWEGGNPYEIESRSLDTVDSFDLIQDKYSDQSWGGSMGAVGGLSPMISALSLNPSKTTSPIYLLSFLDFLMRNLETGESQWKLLHRCGSCMLAMLFKSKMCMEILTFKSMVPLVPTINGSISKSYLVSINLDSNGNCQKCSVETLNEWKNPSDFPVINPLFSGKKNSCIYATTSSGSRQNLPHFPFDTVVKLNVVTKSSSTWSVGPRTFIGEPIFISKGIEEDDGYLLVVEYDVSIQRCFLVILNPKRIGEDDALVARLAVPGNFNFPLGFHGFWATSN</sequence>
<evidence type="ECO:0000256" key="1">
    <source>
        <dbReference type="ARBA" id="ARBA00006787"/>
    </source>
</evidence>
<dbReference type="GO" id="GO:0009570">
    <property type="term" value="C:chloroplast stroma"/>
    <property type="evidence" value="ECO:0007669"/>
    <property type="project" value="TreeGrafter"/>
</dbReference>
<reference evidence="6" key="2">
    <citation type="submission" date="2023-06" db="EMBL/GenBank/DDBJ databases">
        <authorList>
            <person name="Swenson N.G."/>
            <person name="Wegrzyn J.L."/>
            <person name="Mcevoy S.L."/>
        </authorList>
    </citation>
    <scope>NUCLEOTIDE SEQUENCE</scope>
    <source>
        <strain evidence="6">NS2018</strain>
        <tissue evidence="6">Leaf</tissue>
    </source>
</reference>
<dbReference type="GO" id="GO:0016121">
    <property type="term" value="P:carotene catabolic process"/>
    <property type="evidence" value="ECO:0007669"/>
    <property type="project" value="TreeGrafter"/>
</dbReference>
<keyword evidence="3" id="KW-0560">Oxidoreductase</keyword>
<feature type="binding site" evidence="5">
    <location>
        <position position="290"/>
    </location>
    <ligand>
        <name>Fe cation</name>
        <dbReference type="ChEBI" id="CHEBI:24875"/>
        <note>catalytic</note>
    </ligand>
</feature>
<comment type="caution">
    <text evidence="6">The sequence shown here is derived from an EMBL/GenBank/DDBJ whole genome shotgun (WGS) entry which is preliminary data.</text>
</comment>
<accession>A0AA39TBK1</accession>
<dbReference type="GO" id="GO:0045549">
    <property type="term" value="F:9-cis-epoxycarotenoid dioxygenase activity"/>
    <property type="evidence" value="ECO:0007669"/>
    <property type="project" value="TreeGrafter"/>
</dbReference>